<protein>
    <submittedName>
        <fullName evidence="3">Tape measure protein</fullName>
    </submittedName>
</protein>
<feature type="region of interest" description="Disordered" evidence="1">
    <location>
        <begin position="24"/>
        <end position="55"/>
    </location>
</feature>
<gene>
    <name evidence="3" type="ORF">HKB35_04700</name>
</gene>
<dbReference type="NCBIfam" id="TIGR02675">
    <property type="entry name" value="tape_meas_nterm"/>
    <property type="match status" value="1"/>
</dbReference>
<evidence type="ECO:0000313" key="3">
    <source>
        <dbReference type="EMBL" id="NMR72918.1"/>
    </source>
</evidence>
<comment type="caution">
    <text evidence="3">The sequence shown here is derived from an EMBL/GenBank/DDBJ whole genome shotgun (WGS) entry which is preliminary data.</text>
</comment>
<proteinExistence type="predicted"/>
<dbReference type="Pfam" id="PF20155">
    <property type="entry name" value="TMP_3"/>
    <property type="match status" value="1"/>
</dbReference>
<dbReference type="InterPro" id="IPR013491">
    <property type="entry name" value="Tape_meas_N"/>
</dbReference>
<feature type="domain" description="Tape measure protein N-terminal" evidence="2">
    <location>
        <begin position="162"/>
        <end position="363"/>
    </location>
</feature>
<organism evidence="3 4">
    <name type="scientific">Vibrio alginolyticus</name>
    <dbReference type="NCBI Taxonomy" id="663"/>
    <lineage>
        <taxon>Bacteria</taxon>
        <taxon>Pseudomonadati</taxon>
        <taxon>Pseudomonadota</taxon>
        <taxon>Gammaproteobacteria</taxon>
        <taxon>Vibrionales</taxon>
        <taxon>Vibrionaceae</taxon>
        <taxon>Vibrio</taxon>
    </lineage>
</organism>
<name>A0A7Y0MT89_VIBAL</name>
<evidence type="ECO:0000259" key="2">
    <source>
        <dbReference type="Pfam" id="PF20155"/>
    </source>
</evidence>
<evidence type="ECO:0000256" key="1">
    <source>
        <dbReference type="SAM" id="MobiDB-lite"/>
    </source>
</evidence>
<dbReference type="AlphaFoldDB" id="A0A7Y0MT89"/>
<dbReference type="EMBL" id="JABCMA010000002">
    <property type="protein sequence ID" value="NMR72918.1"/>
    <property type="molecule type" value="Genomic_DNA"/>
</dbReference>
<dbReference type="RefSeq" id="WP_169628440.1">
    <property type="nucleotide sequence ID" value="NZ_JABCMA010000002.1"/>
</dbReference>
<evidence type="ECO:0000313" key="4">
    <source>
        <dbReference type="Proteomes" id="UP000565155"/>
    </source>
</evidence>
<reference evidence="3 4" key="1">
    <citation type="submission" date="2020-04" db="EMBL/GenBank/DDBJ databases">
        <title>Whole-genome sequencing of Vibrio spp. from China reveals different genetic environments of blaCTX-M-14 among diverse lineages.</title>
        <authorList>
            <person name="Zheng Z."/>
            <person name="Ye L."/>
            <person name="Chen S."/>
        </authorList>
    </citation>
    <scope>NUCLEOTIDE SEQUENCE [LARGE SCALE GENOMIC DNA]</scope>
    <source>
        <strain evidence="3 4">Vb1636</strain>
    </source>
</reference>
<accession>A0A7Y0MT89</accession>
<feature type="compositionally biased region" description="Polar residues" evidence="1">
    <location>
        <begin position="28"/>
        <end position="43"/>
    </location>
</feature>
<dbReference type="Proteomes" id="UP000565155">
    <property type="component" value="Unassembled WGS sequence"/>
</dbReference>
<sequence>MGWRLDRQSWKSVLKQSKQLAKQLERANPQTILNPDGTSGTTSNRRRRQPEHDAHARQYRKLNAEQKKFEQTQRTVLKRFVLSNAAIRDLDVSEKKVLLTKLKQAKTVEELLHLEKKLKSQITDRNRRERTRTRELQKQQGISKNLAANLAGVYAAAASGNAVVQTGLTFESLERSMLVTSGSAEKAADNFAFVRQTALKLGQDINTLTRAYVNFSAAASNKMSEKDLRGLFKGLAEYNTALGVTQEAQQRSIIAVQQIASKGTLYSEEIYGQLAESSAGAVQQMINAAVALGKIDKNLSEVDKERAFRKLMKDGKLLASEILPEFGRQLSIAANRNDQLAWSLRTGLGPQLSIAKNNVLELGNEFFKGLKPALMAITKSFNLLAGEGKGLAKVLGSGIGSALKAISFPFVMLGALLIDAYNGFKDLTGATDEGITKFATFGAKVLGLSFGLTKLIKGFKMLWNIGSKVVGFFTGGSKAASTMAKGVGGINTGLRGTLSLFSRLNVYLTGLLAVWEARPGGSMSFTSLFGDSKTAKWWDTPVLEHLRRTGKEITSNQQKVDVNIHVRSDIDSSGSIIPVVRTEIDNAEEQRMIGFYQNLSASN</sequence>